<dbReference type="RefSeq" id="WP_112094468.1">
    <property type="nucleotide sequence ID" value="NZ_QLOE01000012.1"/>
</dbReference>
<dbReference type="EMBL" id="QLOE01000012">
    <property type="protein sequence ID" value="RAO78515.1"/>
    <property type="molecule type" value="Genomic_DNA"/>
</dbReference>
<feature type="domain" description="UGSC-like" evidence="1">
    <location>
        <begin position="3"/>
        <end position="161"/>
    </location>
</feature>
<dbReference type="Pfam" id="PF24696">
    <property type="entry name" value="UGSC"/>
    <property type="match status" value="1"/>
</dbReference>
<dbReference type="NCBIfam" id="NF041046">
    <property type="entry name" value="UGSC_fam"/>
    <property type="match status" value="1"/>
</dbReference>
<accession>A0A328PFC8</accession>
<keyword evidence="3" id="KW-1185">Reference proteome</keyword>
<protein>
    <recommendedName>
        <fullName evidence="1">UGSC-like domain-containing protein</fullName>
    </recommendedName>
</protein>
<dbReference type="InterPro" id="IPR049831">
    <property type="entry name" value="UGSC_seleno"/>
</dbReference>
<organism evidence="2 3">
    <name type="scientific">Methanothermobacter tenebrarum</name>
    <dbReference type="NCBI Taxonomy" id="680118"/>
    <lineage>
        <taxon>Archaea</taxon>
        <taxon>Methanobacteriati</taxon>
        <taxon>Methanobacteriota</taxon>
        <taxon>Methanomada group</taxon>
        <taxon>Methanobacteria</taxon>
        <taxon>Methanobacteriales</taxon>
        <taxon>Methanobacteriaceae</taxon>
        <taxon>Methanothermobacter</taxon>
    </lineage>
</organism>
<name>A0A328PFC8_9EURY</name>
<sequence>MMILSPLAETEKKETSINRIGKIEKITLFNNTKPNADIILEEIPKSLKGNIKILRSTKPAGAPATDKKIQEAAQSDLCILALGDCGSCTTWLILDALRLEKTGTPTITICSDKFSKFAKELATAHGAPKLRIVEIKHPIAGLEKQKVIKKTKQTIKDIKKHIR</sequence>
<reference evidence="2 3" key="1">
    <citation type="submission" date="2018-06" db="EMBL/GenBank/DDBJ databases">
        <title>Draft genome sequence of hyperthermophilic methanogen Methanothermobacter tenebrarum sp. MCM-B 1447.</title>
        <authorList>
            <person name="Pore S.D."/>
            <person name="Dagar S."/>
            <person name="Dhakephalkar P.K."/>
        </authorList>
    </citation>
    <scope>NUCLEOTIDE SEQUENCE [LARGE SCALE GENOMIC DNA]</scope>
    <source>
        <strain evidence="2 3">MCM B 1447</strain>
    </source>
</reference>
<evidence type="ECO:0000313" key="3">
    <source>
        <dbReference type="Proteomes" id="UP000249782"/>
    </source>
</evidence>
<dbReference type="OrthoDB" id="70241at2157"/>
<evidence type="ECO:0000313" key="2">
    <source>
        <dbReference type="EMBL" id="RAO78515.1"/>
    </source>
</evidence>
<comment type="caution">
    <text evidence="2">The sequence shown here is derived from an EMBL/GenBank/DDBJ whole genome shotgun (WGS) entry which is preliminary data.</text>
</comment>
<proteinExistence type="predicted"/>
<gene>
    <name evidence="2" type="ORF">DPC56_07545</name>
</gene>
<dbReference type="InterPro" id="IPR057767">
    <property type="entry name" value="UGSC-like_dom"/>
</dbReference>
<evidence type="ECO:0000259" key="1">
    <source>
        <dbReference type="Pfam" id="PF24696"/>
    </source>
</evidence>
<dbReference type="AlphaFoldDB" id="A0A328PFC8"/>
<dbReference type="Proteomes" id="UP000249782">
    <property type="component" value="Unassembled WGS sequence"/>
</dbReference>